<dbReference type="AlphaFoldDB" id="F3FXC2"/>
<dbReference type="EMBL" id="AEAH01002976">
    <property type="protein sequence ID" value="EGH34864.1"/>
    <property type="molecule type" value="Genomic_DNA"/>
</dbReference>
<dbReference type="Gene3D" id="3.30.450.20">
    <property type="entry name" value="PAS domain"/>
    <property type="match status" value="1"/>
</dbReference>
<accession>F3FXC2</accession>
<comment type="caution">
    <text evidence="1">The sequence shown here is derived from an EMBL/GenBank/DDBJ whole genome shotgun (WGS) entry which is preliminary data.</text>
</comment>
<gene>
    <name evidence="1" type="ORF">PSYJA_40180</name>
</gene>
<sequence>ARLPLTDAERALQETRDRLELALDLAQMGTWDLDIIRNRLQASARAALLHGMPALPFDESGGQFFGSLPA</sequence>
<evidence type="ECO:0000313" key="1">
    <source>
        <dbReference type="EMBL" id="EGH34864.1"/>
    </source>
</evidence>
<proteinExistence type="predicted"/>
<feature type="non-terminal residue" evidence="1">
    <location>
        <position position="1"/>
    </location>
</feature>
<reference evidence="1 2" key="1">
    <citation type="journal article" date="2011" name="PLoS Pathog.">
        <title>Dynamic evolution of pathogenicity revealed by sequencing and comparative genomics of 19 Pseudomonas syringae isolates.</title>
        <authorList>
            <person name="Baltrus D.A."/>
            <person name="Nishimura M.T."/>
            <person name="Romanchuk A."/>
            <person name="Chang J.H."/>
            <person name="Mukhtar M.S."/>
            <person name="Cherkis K."/>
            <person name="Roach J."/>
            <person name="Grant S.R."/>
            <person name="Jones C.D."/>
            <person name="Dangl J.L."/>
        </authorList>
    </citation>
    <scope>NUCLEOTIDE SEQUENCE [LARGE SCALE GENOMIC DNA]</scope>
    <source>
        <strain evidence="2">M301072PT</strain>
    </source>
</reference>
<protein>
    <submittedName>
        <fullName evidence="1">PAS:GGDEF protein</fullName>
    </submittedName>
</protein>
<dbReference type="HOGENOM" id="CLU_2764057_0_0_6"/>
<feature type="non-terminal residue" evidence="1">
    <location>
        <position position="70"/>
    </location>
</feature>
<name>F3FXC2_PSESX</name>
<evidence type="ECO:0000313" key="2">
    <source>
        <dbReference type="Proteomes" id="UP000004471"/>
    </source>
</evidence>
<dbReference type="Proteomes" id="UP000004471">
    <property type="component" value="Unassembled WGS sequence"/>
</dbReference>
<organism evidence="1 2">
    <name type="scientific">Pseudomonas syringae pv. japonica str. M301072</name>
    <dbReference type="NCBI Taxonomy" id="629262"/>
    <lineage>
        <taxon>Bacteria</taxon>
        <taxon>Pseudomonadati</taxon>
        <taxon>Pseudomonadota</taxon>
        <taxon>Gammaproteobacteria</taxon>
        <taxon>Pseudomonadales</taxon>
        <taxon>Pseudomonadaceae</taxon>
        <taxon>Pseudomonas</taxon>
        <taxon>Pseudomonas syringae</taxon>
    </lineage>
</organism>